<feature type="compositionally biased region" description="Basic and acidic residues" evidence="6">
    <location>
        <begin position="229"/>
        <end position="241"/>
    </location>
</feature>
<feature type="compositionally biased region" description="Acidic residues" evidence="6">
    <location>
        <begin position="445"/>
        <end position="455"/>
    </location>
</feature>
<dbReference type="AlphaFoldDB" id="A0A9J6DQB9"/>
<comment type="caution">
    <text evidence="8">The sequence shown here is derived from an EMBL/GenBank/DDBJ whole genome shotgun (WGS) entry which is preliminary data.</text>
</comment>
<dbReference type="PANTHER" id="PTHR17614">
    <property type="entry name" value="ZINC FINGER-CONTAINING"/>
    <property type="match status" value="1"/>
</dbReference>
<feature type="compositionally biased region" description="Basic and acidic residues" evidence="6">
    <location>
        <begin position="570"/>
        <end position="608"/>
    </location>
</feature>
<dbReference type="InterPro" id="IPR052445">
    <property type="entry name" value="ZnF-G_patch_domain"/>
</dbReference>
<dbReference type="PANTHER" id="PTHR17614:SF14">
    <property type="entry name" value="G PATCH DOMAIN-CONTAINING PROTEIN 8-LIKE ISOFORM X5"/>
    <property type="match status" value="1"/>
</dbReference>
<dbReference type="Pfam" id="PF12171">
    <property type="entry name" value="zf-C2H2_jaz"/>
    <property type="match status" value="1"/>
</dbReference>
<evidence type="ECO:0000256" key="6">
    <source>
        <dbReference type="SAM" id="MobiDB-lite"/>
    </source>
</evidence>
<reference evidence="8" key="2">
    <citation type="submission" date="2021-09" db="EMBL/GenBank/DDBJ databases">
        <authorList>
            <person name="Jia N."/>
            <person name="Wang J."/>
            <person name="Shi W."/>
            <person name="Du L."/>
            <person name="Sun Y."/>
            <person name="Zhan W."/>
            <person name="Jiang J."/>
            <person name="Wang Q."/>
            <person name="Zhang B."/>
            <person name="Ji P."/>
            <person name="Sakyi L.B."/>
            <person name="Cui X."/>
            <person name="Yuan T."/>
            <person name="Jiang B."/>
            <person name="Yang W."/>
            <person name="Lam T.T.-Y."/>
            <person name="Chang Q."/>
            <person name="Ding S."/>
            <person name="Wang X."/>
            <person name="Zhu J."/>
            <person name="Ruan X."/>
            <person name="Zhao L."/>
            <person name="Wei J."/>
            <person name="Que T."/>
            <person name="Du C."/>
            <person name="Cheng J."/>
            <person name="Dai P."/>
            <person name="Han X."/>
            <person name="Huang E."/>
            <person name="Gao Y."/>
            <person name="Liu J."/>
            <person name="Shao H."/>
            <person name="Ye R."/>
            <person name="Li L."/>
            <person name="Wei W."/>
            <person name="Wang X."/>
            <person name="Wang C."/>
            <person name="Huo Q."/>
            <person name="Li W."/>
            <person name="Guo W."/>
            <person name="Chen H."/>
            <person name="Chen S."/>
            <person name="Zhou L."/>
            <person name="Zhou L."/>
            <person name="Ni X."/>
            <person name="Tian J."/>
            <person name="Zhou Y."/>
            <person name="Sheng Y."/>
            <person name="Liu T."/>
            <person name="Pan Y."/>
            <person name="Xia L."/>
            <person name="Li J."/>
            <person name="Zhao F."/>
            <person name="Cao W."/>
        </authorList>
    </citation>
    <scope>NUCLEOTIDE SEQUENCE</scope>
    <source>
        <strain evidence="8">Rmic-2018</strain>
        <tissue evidence="8">Larvae</tissue>
    </source>
</reference>
<dbReference type="Proteomes" id="UP000821866">
    <property type="component" value="Chromosome 6"/>
</dbReference>
<keyword evidence="5" id="KW-0175">Coiled coil</keyword>
<evidence type="ECO:0000256" key="2">
    <source>
        <dbReference type="ARBA" id="ARBA00022771"/>
    </source>
</evidence>
<dbReference type="PROSITE" id="PS50157">
    <property type="entry name" value="ZINC_FINGER_C2H2_2"/>
    <property type="match status" value="1"/>
</dbReference>
<feature type="compositionally biased region" description="Pro residues" evidence="6">
    <location>
        <begin position="273"/>
        <end position="294"/>
    </location>
</feature>
<feature type="compositionally biased region" description="Pro residues" evidence="6">
    <location>
        <begin position="311"/>
        <end position="341"/>
    </location>
</feature>
<name>A0A9J6DQB9_RHIMP</name>
<evidence type="ECO:0000256" key="1">
    <source>
        <dbReference type="ARBA" id="ARBA00022723"/>
    </source>
</evidence>
<feature type="compositionally biased region" description="Basic and acidic residues" evidence="6">
    <location>
        <begin position="526"/>
        <end position="563"/>
    </location>
</feature>
<keyword evidence="2 4" id="KW-0863">Zinc-finger</keyword>
<dbReference type="InterPro" id="IPR022755">
    <property type="entry name" value="Znf_C2H2_jaz"/>
</dbReference>
<keyword evidence="1" id="KW-0479">Metal-binding</keyword>
<proteinExistence type="predicted"/>
<reference evidence="8" key="1">
    <citation type="journal article" date="2020" name="Cell">
        <title>Large-Scale Comparative Analyses of Tick Genomes Elucidate Their Genetic Diversity and Vector Capacities.</title>
        <authorList>
            <consortium name="Tick Genome and Microbiome Consortium (TIGMIC)"/>
            <person name="Jia N."/>
            <person name="Wang J."/>
            <person name="Shi W."/>
            <person name="Du L."/>
            <person name="Sun Y."/>
            <person name="Zhan W."/>
            <person name="Jiang J.F."/>
            <person name="Wang Q."/>
            <person name="Zhang B."/>
            <person name="Ji P."/>
            <person name="Bell-Sakyi L."/>
            <person name="Cui X.M."/>
            <person name="Yuan T.T."/>
            <person name="Jiang B.G."/>
            <person name="Yang W.F."/>
            <person name="Lam T.T."/>
            <person name="Chang Q.C."/>
            <person name="Ding S.J."/>
            <person name="Wang X.J."/>
            <person name="Zhu J.G."/>
            <person name="Ruan X.D."/>
            <person name="Zhao L."/>
            <person name="Wei J.T."/>
            <person name="Ye R.Z."/>
            <person name="Que T.C."/>
            <person name="Du C.H."/>
            <person name="Zhou Y.H."/>
            <person name="Cheng J.X."/>
            <person name="Dai P.F."/>
            <person name="Guo W.B."/>
            <person name="Han X.H."/>
            <person name="Huang E.J."/>
            <person name="Li L.F."/>
            <person name="Wei W."/>
            <person name="Gao Y.C."/>
            <person name="Liu J.Z."/>
            <person name="Shao H.Z."/>
            <person name="Wang X."/>
            <person name="Wang C.C."/>
            <person name="Yang T.C."/>
            <person name="Huo Q.B."/>
            <person name="Li W."/>
            <person name="Chen H.Y."/>
            <person name="Chen S.E."/>
            <person name="Zhou L.G."/>
            <person name="Ni X.B."/>
            <person name="Tian J.H."/>
            <person name="Sheng Y."/>
            <person name="Liu T."/>
            <person name="Pan Y.S."/>
            <person name="Xia L.Y."/>
            <person name="Li J."/>
            <person name="Zhao F."/>
            <person name="Cao W.C."/>
        </authorList>
    </citation>
    <scope>NUCLEOTIDE SEQUENCE</scope>
    <source>
        <strain evidence="8">Rmic-2018</strain>
    </source>
</reference>
<evidence type="ECO:0000313" key="9">
    <source>
        <dbReference type="Proteomes" id="UP000821866"/>
    </source>
</evidence>
<feature type="domain" description="C2H2-type" evidence="7">
    <location>
        <begin position="75"/>
        <end position="104"/>
    </location>
</feature>
<organism evidence="8 9">
    <name type="scientific">Rhipicephalus microplus</name>
    <name type="common">Cattle tick</name>
    <name type="synonym">Boophilus microplus</name>
    <dbReference type="NCBI Taxonomy" id="6941"/>
    <lineage>
        <taxon>Eukaryota</taxon>
        <taxon>Metazoa</taxon>
        <taxon>Ecdysozoa</taxon>
        <taxon>Arthropoda</taxon>
        <taxon>Chelicerata</taxon>
        <taxon>Arachnida</taxon>
        <taxon>Acari</taxon>
        <taxon>Parasitiformes</taxon>
        <taxon>Ixodida</taxon>
        <taxon>Ixodoidea</taxon>
        <taxon>Ixodidae</taxon>
        <taxon>Rhipicephalinae</taxon>
        <taxon>Rhipicephalus</taxon>
        <taxon>Boophilus</taxon>
    </lineage>
</organism>
<dbReference type="Gene3D" id="3.30.160.60">
    <property type="entry name" value="Classic Zinc Finger"/>
    <property type="match status" value="1"/>
</dbReference>
<dbReference type="InterPro" id="IPR013087">
    <property type="entry name" value="Znf_C2H2_type"/>
</dbReference>
<evidence type="ECO:0000259" key="7">
    <source>
        <dbReference type="PROSITE" id="PS50157"/>
    </source>
</evidence>
<evidence type="ECO:0000256" key="5">
    <source>
        <dbReference type="SAM" id="Coils"/>
    </source>
</evidence>
<gene>
    <name evidence="8" type="ORF">HPB51_021742</name>
</gene>
<feature type="compositionally biased region" description="Polar residues" evidence="6">
    <location>
        <begin position="461"/>
        <end position="474"/>
    </location>
</feature>
<feature type="coiled-coil region" evidence="5">
    <location>
        <begin position="30"/>
        <end position="74"/>
    </location>
</feature>
<feature type="compositionally biased region" description="Basic and acidic residues" evidence="6">
    <location>
        <begin position="204"/>
        <end position="220"/>
    </location>
</feature>
<dbReference type="GO" id="GO:0008270">
    <property type="term" value="F:zinc ion binding"/>
    <property type="evidence" value="ECO:0007669"/>
    <property type="project" value="UniProtKB-KW"/>
</dbReference>
<keyword evidence="9" id="KW-1185">Reference proteome</keyword>
<evidence type="ECO:0000256" key="4">
    <source>
        <dbReference type="PROSITE-ProRule" id="PRU00042"/>
    </source>
</evidence>
<dbReference type="PROSITE" id="PS00028">
    <property type="entry name" value="ZINC_FINGER_C2H2_1"/>
    <property type="match status" value="1"/>
</dbReference>
<evidence type="ECO:0000313" key="8">
    <source>
        <dbReference type="EMBL" id="KAH8024121.1"/>
    </source>
</evidence>
<sequence>MGKGVDVYDDNLIELEQSSLAEPITQMDYAEETTEKRRTLEIEKEETEELKLKYKAVQEKEKVVQEALASLKANFYCDLCDKQYTKHQEFDNHINSYDHAHKQRLKELKQREFGRNVLSKVKREDKGREKEQRRLQHLAELRAHVAVMRGPMEMGTGEKFRGRFQQVDSVEETKPQASPTRQQASQSPTLYDSDEFQQDADEFQKDDNECQQDSNERQQEDANGFQQDAEERKEQDLERQPESPPASAPEEGEEEVSIPQTTFFDDCDMFELPPLPSEIPLPSDIPPPPLPPPSLGLTILDPGQEKYSPEEPTPALPEPALPELPQPVVPDLPEPSLPEQPQPLVSEQPPPSTSSVEVPLPAIEELPRIEESKSKLLIGKALAKKRLIAFSLTSNQPLQKALEVKRATTTVTTTAAKPVKGALSFSFARKNIGKVAPISSALFKEDDDQPDEESSDATAADPTSNEAQPAATENKSTEEVEKNEKPVTEPEQQEDGNFYFVTPPKRCKVKPKFEFVKFLKSDKFELKLPDDAVEGVPEKKLKIESQDESKKPDSEESRGDAKKKQQPSKGGDKSEGSTKSKTGSHDVSSRNGNKKKESAKTEKKDRGRSPHSSKHSKDRKKSFP</sequence>
<evidence type="ECO:0000256" key="3">
    <source>
        <dbReference type="ARBA" id="ARBA00022833"/>
    </source>
</evidence>
<accession>A0A9J6DQB9</accession>
<feature type="compositionally biased region" description="Basic residues" evidence="6">
    <location>
        <begin position="609"/>
        <end position="624"/>
    </location>
</feature>
<dbReference type="SUPFAM" id="SSF57667">
    <property type="entry name" value="beta-beta-alpha zinc fingers"/>
    <property type="match status" value="1"/>
</dbReference>
<feature type="region of interest" description="Disordered" evidence="6">
    <location>
        <begin position="526"/>
        <end position="624"/>
    </location>
</feature>
<feature type="region of interest" description="Disordered" evidence="6">
    <location>
        <begin position="204"/>
        <end position="357"/>
    </location>
</feature>
<feature type="compositionally biased region" description="Basic and acidic residues" evidence="6">
    <location>
        <begin position="475"/>
        <end position="488"/>
    </location>
</feature>
<feature type="region of interest" description="Disordered" evidence="6">
    <location>
        <begin position="439"/>
        <end position="503"/>
    </location>
</feature>
<dbReference type="EMBL" id="JABSTU010000008">
    <property type="protein sequence ID" value="KAH8024121.1"/>
    <property type="molecule type" value="Genomic_DNA"/>
</dbReference>
<protein>
    <recommendedName>
        <fullName evidence="7">C2H2-type domain-containing protein</fullName>
    </recommendedName>
</protein>
<feature type="region of interest" description="Disordered" evidence="6">
    <location>
        <begin position="166"/>
        <end position="191"/>
    </location>
</feature>
<dbReference type="VEuPathDB" id="VectorBase:LOC119172658"/>
<feature type="compositionally biased region" description="Polar residues" evidence="6">
    <location>
        <begin position="175"/>
        <end position="190"/>
    </location>
</feature>
<dbReference type="InterPro" id="IPR036236">
    <property type="entry name" value="Znf_C2H2_sf"/>
</dbReference>
<keyword evidence="3" id="KW-0862">Zinc</keyword>